<dbReference type="InterPro" id="IPR029063">
    <property type="entry name" value="SAM-dependent_MTases_sf"/>
</dbReference>
<protein>
    <submittedName>
        <fullName evidence="2">FkbM family methyltransferase</fullName>
    </submittedName>
</protein>
<dbReference type="NCBIfam" id="TIGR01444">
    <property type="entry name" value="fkbM_fam"/>
    <property type="match status" value="1"/>
</dbReference>
<dbReference type="GO" id="GO:0032259">
    <property type="term" value="P:methylation"/>
    <property type="evidence" value="ECO:0007669"/>
    <property type="project" value="UniProtKB-KW"/>
</dbReference>
<dbReference type="PANTHER" id="PTHR34203">
    <property type="entry name" value="METHYLTRANSFERASE, FKBM FAMILY PROTEIN"/>
    <property type="match status" value="1"/>
</dbReference>
<dbReference type="PANTHER" id="PTHR34203:SF15">
    <property type="entry name" value="SLL1173 PROTEIN"/>
    <property type="match status" value="1"/>
</dbReference>
<proteinExistence type="predicted"/>
<name>A0A927PMP2_9ACTN</name>
<keyword evidence="3" id="KW-1185">Reference proteome</keyword>
<dbReference type="EMBL" id="JACYWE010000005">
    <property type="protein sequence ID" value="MBD8506857.1"/>
    <property type="molecule type" value="Genomic_DNA"/>
</dbReference>
<reference evidence="2" key="1">
    <citation type="submission" date="2020-09" db="EMBL/GenBank/DDBJ databases">
        <title>Hoyosella lacisalsi sp. nov., a halotolerant actinobacterium isolated from soil of Lake Gudzhirganskoe.</title>
        <authorList>
            <person name="Yang Q."/>
            <person name="Guo P.Y."/>
            <person name="Liu S.W."/>
            <person name="Li F.N."/>
            <person name="Sun C.H."/>
        </authorList>
    </citation>
    <scope>NUCLEOTIDE SEQUENCE</scope>
    <source>
        <strain evidence="2">G463</strain>
    </source>
</reference>
<sequence length="264" mass="28589">MLEDAATSKARKHRRLSALSGALLTASKRISSIEPEIRGLRCLVERGDTCIDVGAEYGLYTWTLSSLVGDRGHVHSVEPQRALASTLEWTSRMLGCANVVVHNAALHSHHGQGTLSVPVRRGFAVHGRAYLDQDALGPGPNREFARSRTIKVPITTIDAIAAACPGQQISFIKADVEGAEIGVLKGASQTIARDHPAILLEIESRHLAKYGATSADLLSMMSALGYRPYLWIGEGWIPSESKAGDMPRNQLFLHESNRRPLGPT</sequence>
<keyword evidence="2" id="KW-0489">Methyltransferase</keyword>
<evidence type="ECO:0000259" key="1">
    <source>
        <dbReference type="Pfam" id="PF05050"/>
    </source>
</evidence>
<gene>
    <name evidence="2" type="ORF">HT102_10190</name>
</gene>
<dbReference type="InterPro" id="IPR052514">
    <property type="entry name" value="SAM-dependent_MTase"/>
</dbReference>
<dbReference type="AlphaFoldDB" id="A0A927PMP2"/>
<dbReference type="Pfam" id="PF05050">
    <property type="entry name" value="Methyltransf_21"/>
    <property type="match status" value="1"/>
</dbReference>
<dbReference type="RefSeq" id="WP_192039310.1">
    <property type="nucleotide sequence ID" value="NZ_JACYWE010000005.1"/>
</dbReference>
<dbReference type="Proteomes" id="UP000642993">
    <property type="component" value="Unassembled WGS sequence"/>
</dbReference>
<dbReference type="SUPFAM" id="SSF53335">
    <property type="entry name" value="S-adenosyl-L-methionine-dependent methyltransferases"/>
    <property type="match status" value="1"/>
</dbReference>
<organism evidence="2 3">
    <name type="scientific">Lolliginicoccus lacisalsi</name>
    <dbReference type="NCBI Taxonomy" id="2742202"/>
    <lineage>
        <taxon>Bacteria</taxon>
        <taxon>Bacillati</taxon>
        <taxon>Actinomycetota</taxon>
        <taxon>Actinomycetes</taxon>
        <taxon>Mycobacteriales</taxon>
        <taxon>Hoyosellaceae</taxon>
        <taxon>Lolliginicoccus</taxon>
    </lineage>
</organism>
<accession>A0A927PMP2</accession>
<evidence type="ECO:0000313" key="3">
    <source>
        <dbReference type="Proteomes" id="UP000642993"/>
    </source>
</evidence>
<dbReference type="GO" id="GO:0008168">
    <property type="term" value="F:methyltransferase activity"/>
    <property type="evidence" value="ECO:0007669"/>
    <property type="project" value="UniProtKB-KW"/>
</dbReference>
<keyword evidence="2" id="KW-0808">Transferase</keyword>
<feature type="domain" description="Methyltransferase FkbM" evidence="1">
    <location>
        <begin position="52"/>
        <end position="227"/>
    </location>
</feature>
<comment type="caution">
    <text evidence="2">The sequence shown here is derived from an EMBL/GenBank/DDBJ whole genome shotgun (WGS) entry which is preliminary data.</text>
</comment>
<dbReference type="InterPro" id="IPR006342">
    <property type="entry name" value="FkbM_mtfrase"/>
</dbReference>
<dbReference type="Gene3D" id="3.40.50.150">
    <property type="entry name" value="Vaccinia Virus protein VP39"/>
    <property type="match status" value="1"/>
</dbReference>
<evidence type="ECO:0000313" key="2">
    <source>
        <dbReference type="EMBL" id="MBD8506857.1"/>
    </source>
</evidence>